<evidence type="ECO:0000256" key="8">
    <source>
        <dbReference type="SAM" id="Phobius"/>
    </source>
</evidence>
<dbReference type="STRING" id="1499966.U14_05551"/>
<evidence type="ECO:0000256" key="1">
    <source>
        <dbReference type="ARBA" id="ARBA00004651"/>
    </source>
</evidence>
<keyword evidence="5 8" id="KW-1133">Transmembrane helix</keyword>
<keyword evidence="3 9" id="KW-0808">Transferase</keyword>
<protein>
    <submittedName>
        <fullName evidence="9">Glycosyl transferase family 4</fullName>
    </submittedName>
</protein>
<gene>
    <name evidence="9" type="ORF">U14_05551</name>
</gene>
<feature type="transmembrane region" description="Helical" evidence="8">
    <location>
        <begin position="156"/>
        <end position="176"/>
    </location>
</feature>
<keyword evidence="7" id="KW-0479">Metal-binding</keyword>
<feature type="transmembrane region" description="Helical" evidence="8">
    <location>
        <begin position="50"/>
        <end position="75"/>
    </location>
</feature>
<feature type="binding site" evidence="7">
    <location>
        <position position="175"/>
    </location>
    <ligand>
        <name>Mg(2+)</name>
        <dbReference type="ChEBI" id="CHEBI:18420"/>
    </ligand>
</feature>
<evidence type="ECO:0000313" key="10">
    <source>
        <dbReference type="Proteomes" id="UP000030700"/>
    </source>
</evidence>
<comment type="cofactor">
    <cofactor evidence="7">
        <name>Mg(2+)</name>
        <dbReference type="ChEBI" id="CHEBI:18420"/>
    </cofactor>
</comment>
<sequence length="394" mass="43208">MTEWIGYVGAFTGALLLSFLLVPVMIRLAFRFDILDHPGFHKTHKNVHPLLGGGAIFLAFMTVIFAGFAMIALAKTGQLSFFPTYQRHLQSQLRVIANVLPEFIALIVSATIIFILGLVDDIRGVGFSYKWKFAVQAIAAAIVVSSGIRIEFLPHPILNILVTMLWIIGITNSFNLLDNMDGLSSGVAAIISLILAALTIRQGQYFSALLFLTLAGSILGFVRYNFNPSKIFMGDAGSLFIGFMIATLTVSNSYVTTHSVSQLPVVVPLLVLGVPLFDTFSVMIIRWKEKRPLFVGDTCHFSHRLVKMGMSVRQTVIFIYLATLCVGVSAILIPDLNLAECMIVLVQEFLVFGLITLLMIKGNHLHLLHQSLKADLEQLRAASGHGNNGHGHAK</sequence>
<evidence type="ECO:0000256" key="7">
    <source>
        <dbReference type="PIRSR" id="PIRSR600715-1"/>
    </source>
</evidence>
<proteinExistence type="predicted"/>
<keyword evidence="2" id="KW-1003">Cell membrane</keyword>
<dbReference type="AlphaFoldDB" id="A0A081BS91"/>
<name>A0A081BS91_9BACT</name>
<evidence type="ECO:0000313" key="9">
    <source>
        <dbReference type="EMBL" id="GAK54272.1"/>
    </source>
</evidence>
<organism evidence="9">
    <name type="scientific">Candidatus Moduliflexus flocculans</name>
    <dbReference type="NCBI Taxonomy" id="1499966"/>
    <lineage>
        <taxon>Bacteria</taxon>
        <taxon>Candidatus Moduliflexota</taxon>
        <taxon>Candidatus Moduliflexia</taxon>
        <taxon>Candidatus Moduliflexales</taxon>
        <taxon>Candidatus Moduliflexaceae</taxon>
    </lineage>
</organism>
<accession>A0A081BS91</accession>
<evidence type="ECO:0000256" key="6">
    <source>
        <dbReference type="ARBA" id="ARBA00023136"/>
    </source>
</evidence>
<dbReference type="InterPro" id="IPR000715">
    <property type="entry name" value="Glycosyl_transferase_4"/>
</dbReference>
<keyword evidence="4 8" id="KW-0812">Transmembrane</keyword>
<dbReference type="GO" id="GO:0071555">
    <property type="term" value="P:cell wall organization"/>
    <property type="evidence" value="ECO:0007669"/>
    <property type="project" value="TreeGrafter"/>
</dbReference>
<feature type="transmembrane region" description="Helical" evidence="8">
    <location>
        <begin position="183"/>
        <end position="200"/>
    </location>
</feature>
<dbReference type="GO" id="GO:0016780">
    <property type="term" value="F:phosphotransferase activity, for other substituted phosphate groups"/>
    <property type="evidence" value="ECO:0007669"/>
    <property type="project" value="InterPro"/>
</dbReference>
<keyword evidence="10" id="KW-1185">Reference proteome</keyword>
<dbReference type="Pfam" id="PF00953">
    <property type="entry name" value="Glycos_transf_4"/>
    <property type="match status" value="1"/>
</dbReference>
<dbReference type="GO" id="GO:0009103">
    <property type="term" value="P:lipopolysaccharide biosynthetic process"/>
    <property type="evidence" value="ECO:0007669"/>
    <property type="project" value="TreeGrafter"/>
</dbReference>
<evidence type="ECO:0000256" key="3">
    <source>
        <dbReference type="ARBA" id="ARBA00022679"/>
    </source>
</evidence>
<evidence type="ECO:0000256" key="5">
    <source>
        <dbReference type="ARBA" id="ARBA00022989"/>
    </source>
</evidence>
<dbReference type="Proteomes" id="UP000030700">
    <property type="component" value="Unassembled WGS sequence"/>
</dbReference>
<keyword evidence="7" id="KW-0460">Magnesium</keyword>
<dbReference type="EMBL" id="DF820461">
    <property type="protein sequence ID" value="GAK54272.1"/>
    <property type="molecule type" value="Genomic_DNA"/>
</dbReference>
<keyword evidence="6 8" id="KW-0472">Membrane</keyword>
<dbReference type="CDD" id="cd06853">
    <property type="entry name" value="GT_WecA_like"/>
    <property type="match status" value="1"/>
</dbReference>
<dbReference type="GO" id="GO:0044038">
    <property type="term" value="P:cell wall macromolecule biosynthetic process"/>
    <property type="evidence" value="ECO:0007669"/>
    <property type="project" value="TreeGrafter"/>
</dbReference>
<feature type="transmembrane region" description="Helical" evidence="8">
    <location>
        <begin position="266"/>
        <end position="285"/>
    </location>
</feature>
<feature type="transmembrane region" description="Helical" evidence="8">
    <location>
        <begin position="95"/>
        <end position="119"/>
    </location>
</feature>
<feature type="transmembrane region" description="Helical" evidence="8">
    <location>
        <begin position="236"/>
        <end position="254"/>
    </location>
</feature>
<feature type="transmembrane region" description="Helical" evidence="8">
    <location>
        <begin position="131"/>
        <end position="150"/>
    </location>
</feature>
<comment type="subcellular location">
    <subcellularLocation>
        <location evidence="1">Cell membrane</location>
        <topology evidence="1">Multi-pass membrane protein</topology>
    </subcellularLocation>
</comment>
<evidence type="ECO:0000256" key="4">
    <source>
        <dbReference type="ARBA" id="ARBA00022692"/>
    </source>
</evidence>
<feature type="transmembrane region" description="Helical" evidence="8">
    <location>
        <begin position="317"/>
        <end position="336"/>
    </location>
</feature>
<feature type="binding site" evidence="7">
    <location>
        <position position="235"/>
    </location>
    <ligand>
        <name>Mg(2+)</name>
        <dbReference type="ChEBI" id="CHEBI:18420"/>
    </ligand>
</feature>
<evidence type="ECO:0000256" key="2">
    <source>
        <dbReference type="ARBA" id="ARBA00022475"/>
    </source>
</evidence>
<feature type="transmembrane region" description="Helical" evidence="8">
    <location>
        <begin position="6"/>
        <end position="30"/>
    </location>
</feature>
<dbReference type="HOGENOM" id="CLU_023982_2_3_0"/>
<feature type="transmembrane region" description="Helical" evidence="8">
    <location>
        <begin position="342"/>
        <end position="360"/>
    </location>
</feature>
<dbReference type="GO" id="GO:0005886">
    <property type="term" value="C:plasma membrane"/>
    <property type="evidence" value="ECO:0007669"/>
    <property type="project" value="UniProtKB-SubCell"/>
</dbReference>
<feature type="transmembrane region" description="Helical" evidence="8">
    <location>
        <begin position="206"/>
        <end position="224"/>
    </location>
</feature>
<dbReference type="PANTHER" id="PTHR22926">
    <property type="entry name" value="PHOSPHO-N-ACETYLMURAMOYL-PENTAPEPTIDE-TRANSFERASE"/>
    <property type="match status" value="1"/>
</dbReference>
<dbReference type="GO" id="GO:0046872">
    <property type="term" value="F:metal ion binding"/>
    <property type="evidence" value="ECO:0007669"/>
    <property type="project" value="UniProtKB-KW"/>
</dbReference>
<dbReference type="PANTHER" id="PTHR22926:SF3">
    <property type="entry name" value="UNDECAPRENYL-PHOSPHATE ALPHA-N-ACETYLGLUCOSAMINYL 1-PHOSPHATE TRANSFERASE"/>
    <property type="match status" value="1"/>
</dbReference>
<reference evidence="9" key="1">
    <citation type="journal article" date="2015" name="PeerJ">
        <title>First genomic representation of candidate bacterial phylum KSB3 points to enhanced environmental sensing as a trigger of wastewater bulking.</title>
        <authorList>
            <person name="Sekiguchi Y."/>
            <person name="Ohashi A."/>
            <person name="Parks D.H."/>
            <person name="Yamauchi T."/>
            <person name="Tyson G.W."/>
            <person name="Hugenholtz P."/>
        </authorList>
    </citation>
    <scope>NUCLEOTIDE SEQUENCE [LARGE SCALE GENOMIC DNA]</scope>
</reference>